<gene>
    <name evidence="5" type="ORF">HHU12_18455</name>
</gene>
<proteinExistence type="predicted"/>
<evidence type="ECO:0000256" key="3">
    <source>
        <dbReference type="SAM" id="Phobius"/>
    </source>
</evidence>
<feature type="transmembrane region" description="Helical" evidence="3">
    <location>
        <begin position="38"/>
        <end position="57"/>
    </location>
</feature>
<evidence type="ECO:0000313" key="5">
    <source>
        <dbReference type="EMBL" id="NME69961.1"/>
    </source>
</evidence>
<feature type="transmembrane region" description="Helical" evidence="3">
    <location>
        <begin position="63"/>
        <end position="81"/>
    </location>
</feature>
<dbReference type="GO" id="GO:0016791">
    <property type="term" value="F:phosphatase activity"/>
    <property type="evidence" value="ECO:0007669"/>
    <property type="project" value="TreeGrafter"/>
</dbReference>
<dbReference type="InterPro" id="IPR052016">
    <property type="entry name" value="Bact_Sigma-Reg"/>
</dbReference>
<dbReference type="PANTHER" id="PTHR43156">
    <property type="entry name" value="STAGE II SPORULATION PROTEIN E-RELATED"/>
    <property type="match status" value="1"/>
</dbReference>
<dbReference type="EMBL" id="JABANE010000052">
    <property type="protein sequence ID" value="NME69961.1"/>
    <property type="molecule type" value="Genomic_DNA"/>
</dbReference>
<keyword evidence="2" id="KW-0175">Coiled coil</keyword>
<dbReference type="Gene3D" id="3.60.40.10">
    <property type="entry name" value="PPM-type phosphatase domain"/>
    <property type="match status" value="1"/>
</dbReference>
<dbReference type="Proteomes" id="UP000576082">
    <property type="component" value="Unassembled WGS sequence"/>
</dbReference>
<feature type="coiled-coil region" evidence="2">
    <location>
        <begin position="207"/>
        <end position="259"/>
    </location>
</feature>
<protein>
    <submittedName>
        <fullName evidence="5">SpoIIE family protein phosphatase</fullName>
    </submittedName>
</protein>
<evidence type="ECO:0000313" key="6">
    <source>
        <dbReference type="Proteomes" id="UP000576082"/>
    </source>
</evidence>
<feature type="transmembrane region" description="Helical" evidence="3">
    <location>
        <begin position="93"/>
        <end position="110"/>
    </location>
</feature>
<organism evidence="5 6">
    <name type="scientific">Flammeovirga aprica JL-4</name>
    <dbReference type="NCBI Taxonomy" id="694437"/>
    <lineage>
        <taxon>Bacteria</taxon>
        <taxon>Pseudomonadati</taxon>
        <taxon>Bacteroidota</taxon>
        <taxon>Cytophagia</taxon>
        <taxon>Cytophagales</taxon>
        <taxon>Flammeovirgaceae</taxon>
        <taxon>Flammeovirga</taxon>
    </lineage>
</organism>
<keyword evidence="1" id="KW-0378">Hydrolase</keyword>
<keyword evidence="6" id="KW-1185">Reference proteome</keyword>
<comment type="caution">
    <text evidence="5">The sequence shown here is derived from an EMBL/GenBank/DDBJ whole genome shotgun (WGS) entry which is preliminary data.</text>
</comment>
<feature type="domain" description="PPM-type phosphatase" evidence="4">
    <location>
        <begin position="313"/>
        <end position="508"/>
    </location>
</feature>
<dbReference type="AlphaFoldDB" id="A0A7X9RWD9"/>
<keyword evidence="3" id="KW-0812">Transmembrane</keyword>
<evidence type="ECO:0000256" key="1">
    <source>
        <dbReference type="ARBA" id="ARBA00022801"/>
    </source>
</evidence>
<dbReference type="RefSeq" id="WP_169658211.1">
    <property type="nucleotide sequence ID" value="NZ_JABANE010000052.1"/>
</dbReference>
<reference evidence="5 6" key="1">
    <citation type="submission" date="2020-04" db="EMBL/GenBank/DDBJ databases">
        <title>Flammeovirga sp. SR4, a novel species isolated from seawater.</title>
        <authorList>
            <person name="Wang X."/>
        </authorList>
    </citation>
    <scope>NUCLEOTIDE SEQUENCE [LARGE SCALE GENOMIC DNA]</scope>
    <source>
        <strain evidence="5 6">ATCC 23126</strain>
    </source>
</reference>
<evidence type="ECO:0000259" key="4">
    <source>
        <dbReference type="Pfam" id="PF07228"/>
    </source>
</evidence>
<accession>A0A7X9RWD9</accession>
<sequence>MSIKLEIPLINYSLYQSTKKRILEIFEDVTQRESDRNFLLFSILMTFGGATWGGLSFYFDLNFAGYIPVGYVIFSIFNIYFWATKDFKRSCKALQTFFSILLPFVFQIILGGTRSTGVVMIWSLFALTSTLAFYKGKSLYYWLCIFVFLMGIVILIDHDIEHITPPSLKNYHVFNMLLMINFSMISTMLFFLSKFFVDQQLRTLNELVETNGQLISAEEEVRQNSEEISVMNDMLKESNKKLEDAYVELEKKKNVQIESMNHAILESINYAQQIQRCFLPSIHRFSEIVKDGFIFFKPRDIVSGDFYWFYKQENYTVIAAVDCTGHGVPGAFMSLLGSEALTDIVINKQIFDSAEILNQLDLTIRKKLKQETTSNKDGMDLALTVFDTQNKICSFSGAKNPLLYTDDEELICIKGDRQPIGMFHPDQLPVPFTKHEFAYNENMRFYMYSDGFQDQFGGERLKKFMPKKLKNTLFENRKLEMRMQLSTLENTFSTWKKSEEQTDDVLVMGFVME</sequence>
<dbReference type="InterPro" id="IPR001932">
    <property type="entry name" value="PPM-type_phosphatase-like_dom"/>
</dbReference>
<dbReference type="InterPro" id="IPR036457">
    <property type="entry name" value="PPM-type-like_dom_sf"/>
</dbReference>
<feature type="transmembrane region" description="Helical" evidence="3">
    <location>
        <begin position="116"/>
        <end position="134"/>
    </location>
</feature>
<evidence type="ECO:0000256" key="2">
    <source>
        <dbReference type="SAM" id="Coils"/>
    </source>
</evidence>
<feature type="transmembrane region" description="Helical" evidence="3">
    <location>
        <begin position="176"/>
        <end position="197"/>
    </location>
</feature>
<feature type="transmembrane region" description="Helical" evidence="3">
    <location>
        <begin position="139"/>
        <end position="156"/>
    </location>
</feature>
<dbReference type="Pfam" id="PF07228">
    <property type="entry name" value="SpoIIE"/>
    <property type="match status" value="1"/>
</dbReference>
<keyword evidence="3" id="KW-0472">Membrane</keyword>
<name>A0A7X9RWD9_9BACT</name>
<dbReference type="PANTHER" id="PTHR43156:SF9">
    <property type="entry name" value="HAMP DOMAIN-CONTAINING PROTEIN"/>
    <property type="match status" value="1"/>
</dbReference>
<keyword evidence="3" id="KW-1133">Transmembrane helix</keyword>